<dbReference type="PROSITE" id="PS51892">
    <property type="entry name" value="SUBTILASE"/>
    <property type="match status" value="1"/>
</dbReference>
<evidence type="ECO:0000313" key="8">
    <source>
        <dbReference type="Proteomes" id="UP000250321"/>
    </source>
</evidence>
<evidence type="ECO:0000256" key="2">
    <source>
        <dbReference type="ARBA" id="ARBA00011073"/>
    </source>
</evidence>
<evidence type="ECO:0000259" key="6">
    <source>
        <dbReference type="Pfam" id="PF17766"/>
    </source>
</evidence>
<name>A0A314ZDI9_PRUYE</name>
<dbReference type="InterPro" id="IPR036852">
    <property type="entry name" value="Peptidase_S8/S53_dom_sf"/>
</dbReference>
<comment type="caution">
    <text evidence="7">The sequence shown here is derived from an EMBL/GenBank/DDBJ whole genome shotgun (WGS) entry which is preliminary data.</text>
</comment>
<dbReference type="Pfam" id="PF00082">
    <property type="entry name" value="Peptidase_S8"/>
    <property type="match status" value="1"/>
</dbReference>
<sequence length="209" mass="22561">MSCPHAAGVAAYIKTFHPDWSPAAIKSSLMTTAKPMNGSSTSPGEFSYGSGHIDPVKAIDPGLVYDASKEDYIRLICMVLDEAKVRHISGDNSTCSKGSEKGSPKDHNYASLAANVTPMKPFTVTFHRTVKNVGLTNSTYEAKIMPNPRIYIKVDPEVLSLKTLNEEKTFNLTIVGEGFPDGSHVSAELVWYDGTHSVRSPILVSSVGN</sequence>
<feature type="domain" description="Peptidase S8/S53" evidence="5">
    <location>
        <begin position="1"/>
        <end position="45"/>
    </location>
</feature>
<dbReference type="Gene3D" id="3.40.50.200">
    <property type="entry name" value="Peptidase S8/S53 domain"/>
    <property type="match status" value="1"/>
</dbReference>
<evidence type="ECO:0000256" key="1">
    <source>
        <dbReference type="ARBA" id="ARBA00004613"/>
    </source>
</evidence>
<dbReference type="Proteomes" id="UP000250321">
    <property type="component" value="Unassembled WGS sequence"/>
</dbReference>
<dbReference type="AlphaFoldDB" id="A0A314ZDI9"/>
<dbReference type="Gene3D" id="2.60.40.2310">
    <property type="match status" value="1"/>
</dbReference>
<dbReference type="SUPFAM" id="SSF52743">
    <property type="entry name" value="Subtilisin-like"/>
    <property type="match status" value="1"/>
</dbReference>
<gene>
    <name evidence="7" type="ORF">Pyn_22593</name>
</gene>
<comment type="similarity">
    <text evidence="2 4">Belongs to the peptidase S8 family.</text>
</comment>
<comment type="subcellular location">
    <subcellularLocation>
        <location evidence="1">Secreted</location>
    </subcellularLocation>
</comment>
<evidence type="ECO:0000256" key="4">
    <source>
        <dbReference type="PROSITE-ProRule" id="PRU01240"/>
    </source>
</evidence>
<keyword evidence="3" id="KW-0732">Signal</keyword>
<dbReference type="InterPro" id="IPR041469">
    <property type="entry name" value="Subtilisin-like_FN3"/>
</dbReference>
<dbReference type="GO" id="GO:0006508">
    <property type="term" value="P:proteolysis"/>
    <property type="evidence" value="ECO:0007669"/>
    <property type="project" value="UniProtKB-KW"/>
</dbReference>
<dbReference type="OrthoDB" id="4803627at2759"/>
<organism evidence="7 8">
    <name type="scientific">Prunus yedoensis var. nudiflora</name>
    <dbReference type="NCBI Taxonomy" id="2094558"/>
    <lineage>
        <taxon>Eukaryota</taxon>
        <taxon>Viridiplantae</taxon>
        <taxon>Streptophyta</taxon>
        <taxon>Embryophyta</taxon>
        <taxon>Tracheophyta</taxon>
        <taxon>Spermatophyta</taxon>
        <taxon>Magnoliopsida</taxon>
        <taxon>eudicotyledons</taxon>
        <taxon>Gunneridae</taxon>
        <taxon>Pentapetalae</taxon>
        <taxon>rosids</taxon>
        <taxon>fabids</taxon>
        <taxon>Rosales</taxon>
        <taxon>Rosaceae</taxon>
        <taxon>Amygdaloideae</taxon>
        <taxon>Amygdaleae</taxon>
        <taxon>Prunus</taxon>
    </lineage>
</organism>
<dbReference type="Pfam" id="PF17766">
    <property type="entry name" value="fn3_6"/>
    <property type="match status" value="1"/>
</dbReference>
<keyword evidence="7" id="KW-0645">Protease</keyword>
<dbReference type="InterPro" id="IPR000209">
    <property type="entry name" value="Peptidase_S8/S53_dom"/>
</dbReference>
<dbReference type="InterPro" id="IPR045051">
    <property type="entry name" value="SBT"/>
</dbReference>
<evidence type="ECO:0000313" key="7">
    <source>
        <dbReference type="EMBL" id="PQQ19662.1"/>
    </source>
</evidence>
<dbReference type="PANTHER" id="PTHR10795">
    <property type="entry name" value="PROPROTEIN CONVERTASE SUBTILISIN/KEXIN"/>
    <property type="match status" value="1"/>
</dbReference>
<feature type="domain" description="Subtilisin-like protease fibronectin type-III" evidence="6">
    <location>
        <begin position="106"/>
        <end position="204"/>
    </location>
</feature>
<evidence type="ECO:0000259" key="5">
    <source>
        <dbReference type="Pfam" id="PF00082"/>
    </source>
</evidence>
<accession>A0A314ZDI9</accession>
<evidence type="ECO:0000256" key="3">
    <source>
        <dbReference type="ARBA" id="ARBA00022729"/>
    </source>
</evidence>
<keyword evidence="8" id="KW-1185">Reference proteome</keyword>
<dbReference type="STRING" id="2094558.A0A314ZDI9"/>
<comment type="caution">
    <text evidence="4">Lacks conserved residue(s) required for the propagation of feature annotation.</text>
</comment>
<protein>
    <submittedName>
        <fullName evidence="7">Subtilisin-like protease SBT4.3</fullName>
    </submittedName>
</protein>
<dbReference type="GO" id="GO:0004252">
    <property type="term" value="F:serine-type endopeptidase activity"/>
    <property type="evidence" value="ECO:0007669"/>
    <property type="project" value="InterPro"/>
</dbReference>
<keyword evidence="7" id="KW-0378">Hydrolase</keyword>
<proteinExistence type="inferred from homology"/>
<dbReference type="EMBL" id="PJQY01000060">
    <property type="protein sequence ID" value="PQQ19662.1"/>
    <property type="molecule type" value="Genomic_DNA"/>
</dbReference>
<reference evidence="7 8" key="1">
    <citation type="submission" date="2018-02" db="EMBL/GenBank/DDBJ databases">
        <title>Draft genome of wild Prunus yedoensis var. nudiflora.</title>
        <authorList>
            <person name="Baek S."/>
            <person name="Kim J.-H."/>
            <person name="Choi K."/>
            <person name="Kim G.-B."/>
            <person name="Cho A."/>
            <person name="Jang H."/>
            <person name="Shin C.-H."/>
            <person name="Yu H.-J."/>
            <person name="Mun J.-H."/>
        </authorList>
    </citation>
    <scope>NUCLEOTIDE SEQUENCE [LARGE SCALE GENOMIC DNA]</scope>
    <source>
        <strain evidence="8">cv. Jeju island</strain>
        <tissue evidence="7">Leaf</tissue>
    </source>
</reference>
<dbReference type="GO" id="GO:0005576">
    <property type="term" value="C:extracellular region"/>
    <property type="evidence" value="ECO:0007669"/>
    <property type="project" value="UniProtKB-SubCell"/>
</dbReference>